<organism evidence="3 4">
    <name type="scientific">Ureibacillus terrenus</name>
    <dbReference type="NCBI Taxonomy" id="118246"/>
    <lineage>
        <taxon>Bacteria</taxon>
        <taxon>Bacillati</taxon>
        <taxon>Bacillota</taxon>
        <taxon>Bacilli</taxon>
        <taxon>Bacillales</taxon>
        <taxon>Caryophanaceae</taxon>
        <taxon>Ureibacillus</taxon>
    </lineage>
</organism>
<protein>
    <submittedName>
        <fullName evidence="3">LysM peptidoglycan-binding domain-containing protein</fullName>
    </submittedName>
</protein>
<gene>
    <name evidence="3" type="ORF">FKZ59_01700</name>
</gene>
<reference evidence="3 4" key="1">
    <citation type="submission" date="2019-06" db="EMBL/GenBank/DDBJ databases">
        <title>Genome sequence of Ureibacillus terrenus.</title>
        <authorList>
            <person name="Maclea K.S."/>
            <person name="Simoes M."/>
        </authorList>
    </citation>
    <scope>NUCLEOTIDE SEQUENCE [LARGE SCALE GENOMIC DNA]</scope>
    <source>
        <strain evidence="3 4">ATCC BAA-384</strain>
    </source>
</reference>
<sequence length="53" mass="6261">MRWLREKQYIMILGIVSLLIIAYIIITDEGDISYEPITVKEGDTLWTLADRYK</sequence>
<dbReference type="AlphaFoldDB" id="A0A540V6R2"/>
<keyword evidence="1" id="KW-0472">Membrane</keyword>
<dbReference type="RefSeq" id="WP_141601001.1">
    <property type="nucleotide sequence ID" value="NZ_JARMSB010000001.1"/>
</dbReference>
<dbReference type="InterPro" id="IPR018392">
    <property type="entry name" value="LysM"/>
</dbReference>
<accession>A0A540V6R2</accession>
<comment type="caution">
    <text evidence="3">The sequence shown here is derived from an EMBL/GenBank/DDBJ whole genome shotgun (WGS) entry which is preliminary data.</text>
</comment>
<dbReference type="PROSITE" id="PS51782">
    <property type="entry name" value="LYSM"/>
    <property type="match status" value="1"/>
</dbReference>
<evidence type="ECO:0000256" key="1">
    <source>
        <dbReference type="SAM" id="Phobius"/>
    </source>
</evidence>
<evidence type="ECO:0000259" key="2">
    <source>
        <dbReference type="PROSITE" id="PS51782"/>
    </source>
</evidence>
<keyword evidence="4" id="KW-1185">Reference proteome</keyword>
<feature type="transmembrane region" description="Helical" evidence="1">
    <location>
        <begin position="9"/>
        <end position="26"/>
    </location>
</feature>
<dbReference type="EMBL" id="VIGD01000001">
    <property type="protein sequence ID" value="TQE92449.1"/>
    <property type="molecule type" value="Genomic_DNA"/>
</dbReference>
<dbReference type="Proteomes" id="UP000315753">
    <property type="component" value="Unassembled WGS sequence"/>
</dbReference>
<feature type="domain" description="LysM" evidence="2">
    <location>
        <begin position="35"/>
        <end position="53"/>
    </location>
</feature>
<name>A0A540V6R2_9BACL</name>
<evidence type="ECO:0000313" key="4">
    <source>
        <dbReference type="Proteomes" id="UP000315753"/>
    </source>
</evidence>
<evidence type="ECO:0000313" key="3">
    <source>
        <dbReference type="EMBL" id="TQE92449.1"/>
    </source>
</evidence>
<proteinExistence type="predicted"/>
<keyword evidence="1" id="KW-0812">Transmembrane</keyword>
<keyword evidence="1" id="KW-1133">Transmembrane helix</keyword>
<dbReference type="Pfam" id="PF01476">
    <property type="entry name" value="LysM"/>
    <property type="match status" value="1"/>
</dbReference>